<reference evidence="3" key="1">
    <citation type="submission" date="2022-08" db="EMBL/GenBank/DDBJ databases">
        <title>Alicyclobacillus fastidiosus DSM 17978, complete genome.</title>
        <authorList>
            <person name="Wang Q."/>
            <person name="Cai R."/>
            <person name="Wang Z."/>
        </authorList>
    </citation>
    <scope>NUCLEOTIDE SEQUENCE</scope>
    <source>
        <strain evidence="3">DSM 17978</strain>
    </source>
</reference>
<proteinExistence type="inferred from homology"/>
<evidence type="ECO:0000313" key="4">
    <source>
        <dbReference type="Proteomes" id="UP001164761"/>
    </source>
</evidence>
<evidence type="ECO:0000313" key="3">
    <source>
        <dbReference type="EMBL" id="WAH43923.1"/>
    </source>
</evidence>
<evidence type="ECO:0000256" key="2">
    <source>
        <dbReference type="ARBA" id="ARBA00023235"/>
    </source>
</evidence>
<dbReference type="Proteomes" id="UP001164761">
    <property type="component" value="Chromosome"/>
</dbReference>
<protein>
    <submittedName>
        <fullName evidence="3">PhzF family phenazine biosynthesis isomerase</fullName>
    </submittedName>
</protein>
<dbReference type="SUPFAM" id="SSF54506">
    <property type="entry name" value="Diaminopimelate epimerase-like"/>
    <property type="match status" value="1"/>
</dbReference>
<sequence>MKRVKVSHYNAFSTSSDKGNPAGVVLAGDTLNDAEMLRIAEQVGFNETVFIRPSGVADIELRYFTPGHEMNLCGHATIASVYALQSRGLLKDGVRSLTIETKAGVLPITIRKQPSTLISMQQASPAFIPYSGSLEPLASVLGIGQDEIHPDLPIVYGSTGIWTLLIPIRRLETFHRMAPSNRRFPSVLAEMPNASVHPFSLETHDPSAHLHGRHFSSPYSGTIEDPVTGTASGVMGAYFARFVNPDLATYHFVVEQGHEMNRDGRVYVDVERVGDGFQVSISGEAVFVRELDISL</sequence>
<gene>
    <name evidence="3" type="ORF">NZD89_11350</name>
</gene>
<dbReference type="Gene3D" id="3.10.310.10">
    <property type="entry name" value="Diaminopimelate Epimerase, Chain A, domain 1"/>
    <property type="match status" value="2"/>
</dbReference>
<organism evidence="3 4">
    <name type="scientific">Alicyclobacillus fastidiosus</name>
    <dbReference type="NCBI Taxonomy" id="392011"/>
    <lineage>
        <taxon>Bacteria</taxon>
        <taxon>Bacillati</taxon>
        <taxon>Bacillota</taxon>
        <taxon>Bacilli</taxon>
        <taxon>Bacillales</taxon>
        <taxon>Alicyclobacillaceae</taxon>
        <taxon>Alicyclobacillus</taxon>
    </lineage>
</organism>
<dbReference type="Pfam" id="PF02567">
    <property type="entry name" value="PhzC-PhzF"/>
    <property type="match status" value="1"/>
</dbReference>
<dbReference type="EMBL" id="CP104067">
    <property type="protein sequence ID" value="WAH43923.1"/>
    <property type="molecule type" value="Genomic_DNA"/>
</dbReference>
<dbReference type="RefSeq" id="WP_268007829.1">
    <property type="nucleotide sequence ID" value="NZ_BSUT01000001.1"/>
</dbReference>
<comment type="similarity">
    <text evidence="1">Belongs to the PhzF family.</text>
</comment>
<keyword evidence="4" id="KW-1185">Reference proteome</keyword>
<dbReference type="PIRSF" id="PIRSF016184">
    <property type="entry name" value="PhzC_PhzF"/>
    <property type="match status" value="1"/>
</dbReference>
<evidence type="ECO:0000256" key="1">
    <source>
        <dbReference type="ARBA" id="ARBA00008270"/>
    </source>
</evidence>
<dbReference type="GO" id="GO:0016853">
    <property type="term" value="F:isomerase activity"/>
    <property type="evidence" value="ECO:0007669"/>
    <property type="project" value="UniProtKB-KW"/>
</dbReference>
<dbReference type="PANTHER" id="PTHR13774:SF17">
    <property type="entry name" value="PHENAZINE BIOSYNTHESIS-LIKE DOMAIN-CONTAINING PROTEIN"/>
    <property type="match status" value="1"/>
</dbReference>
<dbReference type="PANTHER" id="PTHR13774">
    <property type="entry name" value="PHENAZINE BIOSYNTHESIS PROTEIN"/>
    <property type="match status" value="1"/>
</dbReference>
<dbReference type="InterPro" id="IPR003719">
    <property type="entry name" value="Phenazine_PhzF-like"/>
</dbReference>
<name>A0ABY6ZMY0_9BACL</name>
<dbReference type="NCBIfam" id="TIGR00654">
    <property type="entry name" value="PhzF_family"/>
    <property type="match status" value="1"/>
</dbReference>
<keyword evidence="2 3" id="KW-0413">Isomerase</keyword>
<accession>A0ABY6ZMY0</accession>